<comment type="caution">
    <text evidence="5">The sequence shown here is derived from an EMBL/GenBank/DDBJ whole genome shotgun (WGS) entry which is preliminary data.</text>
</comment>
<evidence type="ECO:0000259" key="4">
    <source>
        <dbReference type="Pfam" id="PF00155"/>
    </source>
</evidence>
<protein>
    <submittedName>
        <fullName evidence="5">Aminotransferase class I/II-fold pyridoxal phosphate-dependent enzyme</fullName>
    </submittedName>
</protein>
<dbReference type="InterPro" id="IPR004839">
    <property type="entry name" value="Aminotransferase_I/II_large"/>
</dbReference>
<dbReference type="Gene3D" id="3.40.640.10">
    <property type="entry name" value="Type I PLP-dependent aspartate aminotransferase-like (Major domain)"/>
    <property type="match status" value="1"/>
</dbReference>
<dbReference type="InterPro" id="IPR015424">
    <property type="entry name" value="PyrdxlP-dep_Trfase"/>
</dbReference>
<accession>A0A3M0SLZ4</accession>
<dbReference type="AlphaFoldDB" id="A0A3M0SLZ4"/>
<dbReference type="SUPFAM" id="SSF53383">
    <property type="entry name" value="PLP-dependent transferases"/>
    <property type="match status" value="1"/>
</dbReference>
<dbReference type="InterPro" id="IPR015422">
    <property type="entry name" value="PyrdxlP-dep_Trfase_small"/>
</dbReference>
<dbReference type="InterPro" id="IPR050106">
    <property type="entry name" value="HistidinolP_aminotransfase"/>
</dbReference>
<gene>
    <name evidence="5" type="ORF">D9O40_12720</name>
</gene>
<dbReference type="RefSeq" id="WP_122059715.1">
    <property type="nucleotide sequence ID" value="NZ_RFAQ01000045.1"/>
</dbReference>
<dbReference type="GO" id="GO:0030170">
    <property type="term" value="F:pyridoxal phosphate binding"/>
    <property type="evidence" value="ECO:0007669"/>
    <property type="project" value="InterPro"/>
</dbReference>
<keyword evidence="2 5" id="KW-0808">Transferase</keyword>
<evidence type="ECO:0000256" key="3">
    <source>
        <dbReference type="ARBA" id="ARBA00022898"/>
    </source>
</evidence>
<proteinExistence type="predicted"/>
<evidence type="ECO:0000313" key="6">
    <source>
        <dbReference type="Proteomes" id="UP000277999"/>
    </source>
</evidence>
<dbReference type="PANTHER" id="PTHR43643:SF3">
    <property type="entry name" value="HISTIDINOL-PHOSPHATE AMINOTRANSFERASE"/>
    <property type="match status" value="1"/>
</dbReference>
<feature type="domain" description="Aminotransferase class I/classII large" evidence="4">
    <location>
        <begin position="125"/>
        <end position="402"/>
    </location>
</feature>
<name>A0A3M0SLZ4_9CLOT</name>
<evidence type="ECO:0000313" key="5">
    <source>
        <dbReference type="EMBL" id="RMC98784.1"/>
    </source>
</evidence>
<organism evidence="5 6">
    <name type="scientific">Clostridium autoethanogenum</name>
    <dbReference type="NCBI Taxonomy" id="84023"/>
    <lineage>
        <taxon>Bacteria</taxon>
        <taxon>Bacillati</taxon>
        <taxon>Bacillota</taxon>
        <taxon>Clostridia</taxon>
        <taxon>Eubacteriales</taxon>
        <taxon>Clostridiaceae</taxon>
        <taxon>Clostridium</taxon>
    </lineage>
</organism>
<dbReference type="Proteomes" id="UP000277999">
    <property type="component" value="Unassembled WGS sequence"/>
</dbReference>
<dbReference type="InterPro" id="IPR015421">
    <property type="entry name" value="PyrdxlP-dep_Trfase_major"/>
</dbReference>
<reference evidence="5 6" key="1">
    <citation type="submission" date="2018-10" db="EMBL/GenBank/DDBJ databases">
        <title>Genome-centric metagenomics revealed C2 chemical producing, CO utilizing Clostridium with novel acetogenic gene cluster.</title>
        <authorList>
            <person name="Kang H."/>
            <person name="Park B."/>
            <person name="Choi I.G."/>
            <person name="Chang I.S."/>
        </authorList>
    </citation>
    <scope>NUCLEOTIDE SEQUENCE [LARGE SCALE GENOMIC DNA]</scope>
    <source>
        <strain evidence="5 6">H21-9</strain>
    </source>
</reference>
<evidence type="ECO:0000256" key="1">
    <source>
        <dbReference type="ARBA" id="ARBA00022576"/>
    </source>
</evidence>
<keyword evidence="3" id="KW-0663">Pyridoxal phosphate</keyword>
<evidence type="ECO:0000256" key="2">
    <source>
        <dbReference type="ARBA" id="ARBA00022679"/>
    </source>
</evidence>
<dbReference type="EMBL" id="RFAQ01000045">
    <property type="protein sequence ID" value="RMC98784.1"/>
    <property type="molecule type" value="Genomic_DNA"/>
</dbReference>
<dbReference type="Gene3D" id="3.90.1150.10">
    <property type="entry name" value="Aspartate Aminotransferase, domain 1"/>
    <property type="match status" value="1"/>
</dbReference>
<dbReference type="PANTHER" id="PTHR43643">
    <property type="entry name" value="HISTIDINOL-PHOSPHATE AMINOTRANSFERASE 2"/>
    <property type="match status" value="1"/>
</dbReference>
<dbReference type="Pfam" id="PF00155">
    <property type="entry name" value="Aminotran_1_2"/>
    <property type="match status" value="1"/>
</dbReference>
<dbReference type="GO" id="GO:0008483">
    <property type="term" value="F:transaminase activity"/>
    <property type="evidence" value="ECO:0007669"/>
    <property type="project" value="UniProtKB-KW"/>
</dbReference>
<dbReference type="CDD" id="cd00609">
    <property type="entry name" value="AAT_like"/>
    <property type="match status" value="1"/>
</dbReference>
<keyword evidence="1 5" id="KW-0032">Aminotransferase</keyword>
<sequence>MEHGGDIYTEGLLKGRKLLDFSSNINPLGVPLSFKENIEKALKDVEKYPDVEYRQLKNSIKEYINFSLNYFYPMTTCSNTPTSSSGSKEQLRPWITISKYQGKSKTPSDAKNSVYIEEEKVSSSMEDTNIVLGNGAAEIIDLVISCFKSICIVVPSFIEYEKNAAKWNCQIIHSHLKENMEYDYKDIRQKITKSEALIIGNPNNPNGGVIDKEKFKEILDYCEENHKTIIIDEAFVEFTGKRGCSFLREVQKYKCVFLIRALTKFFALPGIRMGYGLCKNKNLIKSIKSKQNPWNINSFAEIAAENVFKDKKYIEDSICWIEKERKFMIDELKEIPLFEKVYDSYSNFVLCKMKYEDCEKLYDRCLKEDILIRRCSNFKELDSKFIRLAVKDRRRNERILQVLKKISKDVTT</sequence>